<evidence type="ECO:0000313" key="2">
    <source>
        <dbReference type="EMBL" id="OQR80193.1"/>
    </source>
</evidence>
<reference evidence="2 3" key="1">
    <citation type="journal article" date="2017" name="Gigascience">
        <title>Draft genome of the honey bee ectoparasitic mite, Tropilaelaps mercedesae, is shaped by the parasitic life history.</title>
        <authorList>
            <person name="Dong X."/>
            <person name="Armstrong S.D."/>
            <person name="Xia D."/>
            <person name="Makepeace B.L."/>
            <person name="Darby A.C."/>
            <person name="Kadowaki T."/>
        </authorList>
    </citation>
    <scope>NUCLEOTIDE SEQUENCE [LARGE SCALE GENOMIC DNA]</scope>
    <source>
        <strain evidence="2">Wuxi-XJTLU</strain>
    </source>
</reference>
<dbReference type="EMBL" id="MNPL01000245">
    <property type="protein sequence ID" value="OQR80193.1"/>
    <property type="molecule type" value="Genomic_DNA"/>
</dbReference>
<accession>A0A1V9Y3D2</accession>
<feature type="region of interest" description="Disordered" evidence="1">
    <location>
        <begin position="66"/>
        <end position="90"/>
    </location>
</feature>
<gene>
    <name evidence="2" type="ORF">BIW11_05223</name>
</gene>
<dbReference type="AlphaFoldDB" id="A0A1V9Y3D2"/>
<protein>
    <submittedName>
        <fullName evidence="2">Uncharacterized protein</fullName>
    </submittedName>
</protein>
<sequence length="90" mass="10124">MDVKTKLKYLRKEIIAIGDDKPELQTTCFYCTLQQSSACTGLQGPPVQVNEAQAACLLQYCPVTGRRRRSLSSSQTTLENENNSKQEFHN</sequence>
<evidence type="ECO:0000313" key="3">
    <source>
        <dbReference type="Proteomes" id="UP000192247"/>
    </source>
</evidence>
<comment type="caution">
    <text evidence="2">The sequence shown here is derived from an EMBL/GenBank/DDBJ whole genome shotgun (WGS) entry which is preliminary data.</text>
</comment>
<evidence type="ECO:0000256" key="1">
    <source>
        <dbReference type="SAM" id="MobiDB-lite"/>
    </source>
</evidence>
<organism evidence="2 3">
    <name type="scientific">Tropilaelaps mercedesae</name>
    <dbReference type="NCBI Taxonomy" id="418985"/>
    <lineage>
        <taxon>Eukaryota</taxon>
        <taxon>Metazoa</taxon>
        <taxon>Ecdysozoa</taxon>
        <taxon>Arthropoda</taxon>
        <taxon>Chelicerata</taxon>
        <taxon>Arachnida</taxon>
        <taxon>Acari</taxon>
        <taxon>Parasitiformes</taxon>
        <taxon>Mesostigmata</taxon>
        <taxon>Gamasina</taxon>
        <taxon>Dermanyssoidea</taxon>
        <taxon>Laelapidae</taxon>
        <taxon>Tropilaelaps</taxon>
    </lineage>
</organism>
<dbReference type="OrthoDB" id="10494516at2759"/>
<proteinExistence type="predicted"/>
<keyword evidence="3" id="KW-1185">Reference proteome</keyword>
<dbReference type="Proteomes" id="UP000192247">
    <property type="component" value="Unassembled WGS sequence"/>
</dbReference>
<name>A0A1V9Y3D2_9ACAR</name>
<dbReference type="InParanoid" id="A0A1V9Y3D2"/>